<organism evidence="2 3">
    <name type="scientific">Kriegella aquimaris</name>
    <dbReference type="NCBI Taxonomy" id="192904"/>
    <lineage>
        <taxon>Bacteria</taxon>
        <taxon>Pseudomonadati</taxon>
        <taxon>Bacteroidota</taxon>
        <taxon>Flavobacteriia</taxon>
        <taxon>Flavobacteriales</taxon>
        <taxon>Flavobacteriaceae</taxon>
        <taxon>Kriegella</taxon>
    </lineage>
</organism>
<proteinExistence type="predicted"/>
<dbReference type="Pfam" id="PF14289">
    <property type="entry name" value="DUF4369"/>
    <property type="match status" value="1"/>
</dbReference>
<dbReference type="AlphaFoldDB" id="A0A1G9WID8"/>
<feature type="domain" description="DUF4369" evidence="1">
    <location>
        <begin position="36"/>
        <end position="134"/>
    </location>
</feature>
<dbReference type="STRING" id="192904.SAMN04488514_115122"/>
<evidence type="ECO:0000259" key="1">
    <source>
        <dbReference type="Pfam" id="PF14289"/>
    </source>
</evidence>
<keyword evidence="3" id="KW-1185">Reference proteome</keyword>
<reference evidence="2 3" key="1">
    <citation type="submission" date="2016-10" db="EMBL/GenBank/DDBJ databases">
        <authorList>
            <person name="de Groot N.N."/>
        </authorList>
    </citation>
    <scope>NUCLEOTIDE SEQUENCE [LARGE SCALE GENOMIC DNA]</scope>
    <source>
        <strain evidence="2 3">DSM 19886</strain>
    </source>
</reference>
<gene>
    <name evidence="2" type="ORF">SAMN04488514_115122</name>
</gene>
<dbReference type="InterPro" id="IPR025380">
    <property type="entry name" value="DUF4369"/>
</dbReference>
<protein>
    <recommendedName>
        <fullName evidence="1">DUF4369 domain-containing protein</fullName>
    </recommendedName>
</protein>
<sequence>MIFAPQTTNMKNLFFFGLLALLVFSCGENSTDNTMKVVGNVKGLKKGMLYLQHIPDSTLVTIDSLQIEGDGNFSFTTELESPEIFYLYLDKKDNNMVNDRITFFGEPGKITINTTWNTFDTNAKITGSETNKKLEEYRKVMSEINKRDLLMMQQASNAEEPLDSLQLDSLRIKSNRNIKRGYAYALNFALNNKNSYIAPYIALFEVADANPKYLDSISNSLAPEVADSKYGRALKKHLEELRAGN</sequence>
<dbReference type="Proteomes" id="UP000199440">
    <property type="component" value="Unassembled WGS sequence"/>
</dbReference>
<evidence type="ECO:0000313" key="3">
    <source>
        <dbReference type="Proteomes" id="UP000199440"/>
    </source>
</evidence>
<dbReference type="EMBL" id="FNGV01000015">
    <property type="protein sequence ID" value="SDM84298.1"/>
    <property type="molecule type" value="Genomic_DNA"/>
</dbReference>
<name>A0A1G9WID8_9FLAO</name>
<evidence type="ECO:0000313" key="2">
    <source>
        <dbReference type="EMBL" id="SDM84298.1"/>
    </source>
</evidence>
<accession>A0A1G9WID8</accession>